<keyword evidence="1" id="KW-1133">Transmembrane helix</keyword>
<feature type="transmembrane region" description="Helical" evidence="1">
    <location>
        <begin position="7"/>
        <end position="23"/>
    </location>
</feature>
<keyword evidence="1" id="KW-0812">Transmembrane</keyword>
<evidence type="ECO:0000313" key="2">
    <source>
        <dbReference type="EMBL" id="NOU78941.1"/>
    </source>
</evidence>
<comment type="caution">
    <text evidence="2">The sequence shown here is derived from an EMBL/GenBank/DDBJ whole genome shotgun (WGS) entry which is preliminary data.</text>
</comment>
<evidence type="ECO:0000256" key="1">
    <source>
        <dbReference type="SAM" id="Phobius"/>
    </source>
</evidence>
<keyword evidence="1" id="KW-0472">Membrane</keyword>
<sequence>MKRLRWSIFIYSVLFVVVLFLALNDYSPILIVGVTVVAGFIAFITQFYYPAALEKRVDRVESFLRSQKNKPAVYIHYILANRLEDESRTIMEQLMSKYKRVTVQATYKAAYGLYRKDMDAVQEAVPYIRYSDYRAYYETVLLLQDGKSVQAREHLESIRKKWMRSALLAEIELKAGNSETAIKYAREAVDASRGVQRYVLHKEYERTLPQAVEA</sequence>
<feature type="transmembrane region" description="Helical" evidence="1">
    <location>
        <begin position="29"/>
        <end position="49"/>
    </location>
</feature>
<accession>A0ABX1YDR0</accession>
<dbReference type="Proteomes" id="UP000596857">
    <property type="component" value="Unassembled WGS sequence"/>
</dbReference>
<keyword evidence="3" id="KW-1185">Reference proteome</keyword>
<name>A0ABX1YDR0_9BACL</name>
<evidence type="ECO:0000313" key="3">
    <source>
        <dbReference type="Proteomes" id="UP000596857"/>
    </source>
</evidence>
<organism evidence="2 3">
    <name type="scientific">Paenibacillus phytohabitans</name>
    <dbReference type="NCBI Taxonomy" id="2654978"/>
    <lineage>
        <taxon>Bacteria</taxon>
        <taxon>Bacillati</taxon>
        <taxon>Bacillota</taxon>
        <taxon>Bacilli</taxon>
        <taxon>Bacillales</taxon>
        <taxon>Paenibacillaceae</taxon>
        <taxon>Paenibacillus</taxon>
    </lineage>
</organism>
<reference evidence="2 3" key="1">
    <citation type="submission" date="2019-10" db="EMBL/GenBank/DDBJ databases">
        <title>Description of Paenibacillus terricola sp. nov.</title>
        <authorList>
            <person name="Carlier A."/>
            <person name="Qi S."/>
        </authorList>
    </citation>
    <scope>NUCLEOTIDE SEQUENCE [LARGE SCALE GENOMIC DNA]</scope>
    <source>
        <strain evidence="2 3">LMG 31459</strain>
    </source>
</reference>
<dbReference type="EMBL" id="WHOB01000021">
    <property type="protein sequence ID" value="NOU78941.1"/>
    <property type="molecule type" value="Genomic_DNA"/>
</dbReference>
<gene>
    <name evidence="2" type="ORF">GC101_08595</name>
</gene>
<dbReference type="RefSeq" id="WP_171716882.1">
    <property type="nucleotide sequence ID" value="NZ_WHOB01000021.1"/>
</dbReference>
<proteinExistence type="predicted"/>
<protein>
    <submittedName>
        <fullName evidence="2">Uncharacterized protein</fullName>
    </submittedName>
</protein>